<reference evidence="2 3" key="1">
    <citation type="journal article" date="2019" name="Nat. Ecol. Evol.">
        <title>Megaphylogeny resolves global patterns of mushroom evolution.</title>
        <authorList>
            <person name="Varga T."/>
            <person name="Krizsan K."/>
            <person name="Foldi C."/>
            <person name="Dima B."/>
            <person name="Sanchez-Garcia M."/>
            <person name="Sanchez-Ramirez S."/>
            <person name="Szollosi G.J."/>
            <person name="Szarkandi J.G."/>
            <person name="Papp V."/>
            <person name="Albert L."/>
            <person name="Andreopoulos W."/>
            <person name="Angelini C."/>
            <person name="Antonin V."/>
            <person name="Barry K.W."/>
            <person name="Bougher N.L."/>
            <person name="Buchanan P."/>
            <person name="Buyck B."/>
            <person name="Bense V."/>
            <person name="Catcheside P."/>
            <person name="Chovatia M."/>
            <person name="Cooper J."/>
            <person name="Damon W."/>
            <person name="Desjardin D."/>
            <person name="Finy P."/>
            <person name="Geml J."/>
            <person name="Haridas S."/>
            <person name="Hughes K."/>
            <person name="Justo A."/>
            <person name="Karasinski D."/>
            <person name="Kautmanova I."/>
            <person name="Kiss B."/>
            <person name="Kocsube S."/>
            <person name="Kotiranta H."/>
            <person name="LaButti K.M."/>
            <person name="Lechner B.E."/>
            <person name="Liimatainen K."/>
            <person name="Lipzen A."/>
            <person name="Lukacs Z."/>
            <person name="Mihaltcheva S."/>
            <person name="Morgado L.N."/>
            <person name="Niskanen T."/>
            <person name="Noordeloos M.E."/>
            <person name="Ohm R.A."/>
            <person name="Ortiz-Santana B."/>
            <person name="Ovrebo C."/>
            <person name="Racz N."/>
            <person name="Riley R."/>
            <person name="Savchenko A."/>
            <person name="Shiryaev A."/>
            <person name="Soop K."/>
            <person name="Spirin V."/>
            <person name="Szebenyi C."/>
            <person name="Tomsovsky M."/>
            <person name="Tulloss R.E."/>
            <person name="Uehling J."/>
            <person name="Grigoriev I.V."/>
            <person name="Vagvolgyi C."/>
            <person name="Papp T."/>
            <person name="Martin F.M."/>
            <person name="Miettinen O."/>
            <person name="Hibbett D.S."/>
            <person name="Nagy L.G."/>
        </authorList>
    </citation>
    <scope>NUCLEOTIDE SEQUENCE [LARGE SCALE GENOMIC DNA]</scope>
    <source>
        <strain evidence="2 3">CBS 962.96</strain>
    </source>
</reference>
<name>A0A4S8LIE0_DENBC</name>
<dbReference type="Proteomes" id="UP000297245">
    <property type="component" value="Unassembled WGS sequence"/>
</dbReference>
<sequence>MAKLDPALQEVSTYLQLLRIFVFTTHVLAPPFLPCSSIVFGRTRNNERSHQH</sequence>
<keyword evidence="1" id="KW-0812">Transmembrane</keyword>
<dbReference type="EMBL" id="ML179403">
    <property type="protein sequence ID" value="THU88583.1"/>
    <property type="molecule type" value="Genomic_DNA"/>
</dbReference>
<evidence type="ECO:0000256" key="1">
    <source>
        <dbReference type="SAM" id="Phobius"/>
    </source>
</evidence>
<keyword evidence="1" id="KW-1133">Transmembrane helix</keyword>
<proteinExistence type="predicted"/>
<organism evidence="2 3">
    <name type="scientific">Dendrothele bispora (strain CBS 962.96)</name>
    <dbReference type="NCBI Taxonomy" id="1314807"/>
    <lineage>
        <taxon>Eukaryota</taxon>
        <taxon>Fungi</taxon>
        <taxon>Dikarya</taxon>
        <taxon>Basidiomycota</taxon>
        <taxon>Agaricomycotina</taxon>
        <taxon>Agaricomycetes</taxon>
        <taxon>Agaricomycetidae</taxon>
        <taxon>Agaricales</taxon>
        <taxon>Agaricales incertae sedis</taxon>
        <taxon>Dendrothele</taxon>
    </lineage>
</organism>
<gene>
    <name evidence="2" type="ORF">K435DRAFT_307323</name>
</gene>
<evidence type="ECO:0000313" key="3">
    <source>
        <dbReference type="Proteomes" id="UP000297245"/>
    </source>
</evidence>
<protein>
    <submittedName>
        <fullName evidence="2">Uncharacterized protein</fullName>
    </submittedName>
</protein>
<dbReference type="AlphaFoldDB" id="A0A4S8LIE0"/>
<feature type="transmembrane region" description="Helical" evidence="1">
    <location>
        <begin position="20"/>
        <end position="40"/>
    </location>
</feature>
<keyword evidence="1" id="KW-0472">Membrane</keyword>
<accession>A0A4S8LIE0</accession>
<evidence type="ECO:0000313" key="2">
    <source>
        <dbReference type="EMBL" id="THU88583.1"/>
    </source>
</evidence>
<keyword evidence="3" id="KW-1185">Reference proteome</keyword>